<feature type="transmembrane region" description="Helical" evidence="5">
    <location>
        <begin position="431"/>
        <end position="448"/>
    </location>
</feature>
<dbReference type="Gene3D" id="1.20.1720.10">
    <property type="entry name" value="Multidrug resistance protein D"/>
    <property type="match status" value="1"/>
</dbReference>
<feature type="domain" description="Major facilitator superfamily (MFS) profile" evidence="6">
    <location>
        <begin position="25"/>
        <end position="487"/>
    </location>
</feature>
<dbReference type="GO" id="GO:0005886">
    <property type="term" value="C:plasma membrane"/>
    <property type="evidence" value="ECO:0007669"/>
    <property type="project" value="UniProtKB-SubCell"/>
</dbReference>
<dbReference type="PANTHER" id="PTHR42718:SF39">
    <property type="entry name" value="ACTINORHODIN TRANSPORTER-RELATED"/>
    <property type="match status" value="1"/>
</dbReference>
<dbReference type="PANTHER" id="PTHR42718">
    <property type="entry name" value="MAJOR FACILITATOR SUPERFAMILY MULTIDRUG TRANSPORTER MFSC"/>
    <property type="match status" value="1"/>
</dbReference>
<feature type="transmembrane region" description="Helical" evidence="5">
    <location>
        <begin position="116"/>
        <end position="137"/>
    </location>
</feature>
<feature type="transmembrane region" description="Helical" evidence="5">
    <location>
        <begin position="149"/>
        <end position="174"/>
    </location>
</feature>
<feature type="transmembrane region" description="Helical" evidence="5">
    <location>
        <begin position="315"/>
        <end position="335"/>
    </location>
</feature>
<evidence type="ECO:0000313" key="9">
    <source>
        <dbReference type="Proteomes" id="UP000315983"/>
    </source>
</evidence>
<gene>
    <name evidence="8" type="ORF">FB564_0294</name>
    <name evidence="7" type="ORF">Sar04_30460</name>
</gene>
<dbReference type="InterPro" id="IPR020846">
    <property type="entry name" value="MFS_dom"/>
</dbReference>
<evidence type="ECO:0000256" key="2">
    <source>
        <dbReference type="ARBA" id="ARBA00022692"/>
    </source>
</evidence>
<evidence type="ECO:0000256" key="3">
    <source>
        <dbReference type="ARBA" id="ARBA00022989"/>
    </source>
</evidence>
<reference evidence="8 9" key="1">
    <citation type="submission" date="2019-06" db="EMBL/GenBank/DDBJ databases">
        <title>Sequencing the genomes of 1000 actinobacteria strains.</title>
        <authorList>
            <person name="Klenk H.-P."/>
        </authorList>
    </citation>
    <scope>NUCLEOTIDE SEQUENCE [LARGE SCALE GENOMIC DNA]</scope>
    <source>
        <strain evidence="8 9">DSM 44819</strain>
    </source>
</reference>
<accession>A0A542XHH6</accession>
<evidence type="ECO:0000313" key="10">
    <source>
        <dbReference type="Proteomes" id="UP000677457"/>
    </source>
</evidence>
<name>A0A542XHH6_SALAC</name>
<feature type="transmembrane region" description="Helical" evidence="5">
    <location>
        <begin position="91"/>
        <end position="110"/>
    </location>
</feature>
<organism evidence="8 9">
    <name type="scientific">Salinispora arenicola</name>
    <dbReference type="NCBI Taxonomy" id="168697"/>
    <lineage>
        <taxon>Bacteria</taxon>
        <taxon>Bacillati</taxon>
        <taxon>Actinomycetota</taxon>
        <taxon>Actinomycetes</taxon>
        <taxon>Micromonosporales</taxon>
        <taxon>Micromonosporaceae</taxon>
        <taxon>Salinispora</taxon>
    </lineage>
</organism>
<feature type="transmembrane region" description="Helical" evidence="5">
    <location>
        <begin position="240"/>
        <end position="260"/>
    </location>
</feature>
<dbReference type="GeneID" id="93769656"/>
<comment type="subcellular location">
    <subcellularLocation>
        <location evidence="1">Cell membrane</location>
        <topology evidence="1">Multi-pass membrane protein</topology>
    </subcellularLocation>
</comment>
<feature type="transmembrane region" description="Helical" evidence="5">
    <location>
        <begin position="381"/>
        <end position="403"/>
    </location>
</feature>
<proteinExistence type="predicted"/>
<feature type="transmembrane region" description="Helical" evidence="5">
    <location>
        <begin position="347"/>
        <end position="369"/>
    </location>
</feature>
<evidence type="ECO:0000256" key="5">
    <source>
        <dbReference type="SAM" id="Phobius"/>
    </source>
</evidence>
<evidence type="ECO:0000256" key="4">
    <source>
        <dbReference type="ARBA" id="ARBA00023136"/>
    </source>
</evidence>
<dbReference type="InterPro" id="IPR011701">
    <property type="entry name" value="MFS"/>
</dbReference>
<dbReference type="EMBL" id="VFOL01000001">
    <property type="protein sequence ID" value="TQL35260.1"/>
    <property type="molecule type" value="Genomic_DNA"/>
</dbReference>
<dbReference type="PROSITE" id="PS50850">
    <property type="entry name" value="MFS"/>
    <property type="match status" value="1"/>
</dbReference>
<evidence type="ECO:0000256" key="1">
    <source>
        <dbReference type="ARBA" id="ARBA00004651"/>
    </source>
</evidence>
<keyword evidence="2 5" id="KW-0812">Transmembrane</keyword>
<keyword evidence="4 5" id="KW-0472">Membrane</keyword>
<dbReference type="AlphaFoldDB" id="A0A542XHH6"/>
<dbReference type="Proteomes" id="UP000315983">
    <property type="component" value="Unassembled WGS sequence"/>
</dbReference>
<dbReference type="EMBL" id="BOQM01000023">
    <property type="protein sequence ID" value="GIM86310.1"/>
    <property type="molecule type" value="Genomic_DNA"/>
</dbReference>
<dbReference type="Gene3D" id="1.20.1250.20">
    <property type="entry name" value="MFS general substrate transporter like domains"/>
    <property type="match status" value="1"/>
</dbReference>
<feature type="transmembrane region" description="Helical" evidence="5">
    <location>
        <begin position="281"/>
        <end position="303"/>
    </location>
</feature>
<sequence length="487" mass="51371">MSAVGRSGDEADRAAAERPVRRLPVIVVGILVVFMTVLDISLVALAIPAINRTFGASNTEQQWLVSGYFLTLGTALMPAGRFGDACGRRNVFVAGTLLLVVASGVAGLAPSMGWLIIARLFQGLAAGMVIPQVYGMIQRLFAADERARPLGWYAAGVVSARIVGPPLGGVLLTVGGPEYGWRWIFLVNIPIGIVATVWGWRLMPTIGRTTRPDLDPVGVLLLITGLSLLWLMQGELWPPLLRWLLFLPVGLGVLVGFVLWEQRYARQGQPLFDPRLLRLRSFALGTFVATFYFAGYNAIFFVLSKYLQEGLGHDGLEAGLALTPLPLGVAVTSFFAATKAKWVGRPLVILGLVLGAIGLAGLVVGDVFLPEPDSPHAAALPLLLSGLGGGLVLTGVGAGLVIAPNQTLTLSEVPPSEGGSAGGMLQTGQRFGGGLGVAVAGSALFAGLGSTGNWVTAFRVSWSIIIGFLLVALVASLIDLYYLRRTR</sequence>
<dbReference type="InterPro" id="IPR036259">
    <property type="entry name" value="MFS_trans_sf"/>
</dbReference>
<keyword evidence="3 5" id="KW-1133">Transmembrane helix</keyword>
<keyword evidence="10" id="KW-1185">Reference proteome</keyword>
<reference evidence="7 10" key="2">
    <citation type="submission" date="2021-03" db="EMBL/GenBank/DDBJ databases">
        <title>Whole genome shotgun sequence of Salinispora arenicola NBRC 105043.</title>
        <authorList>
            <person name="Komaki H."/>
            <person name="Tamura T."/>
        </authorList>
    </citation>
    <scope>NUCLEOTIDE SEQUENCE [LARGE SCALE GENOMIC DNA]</scope>
    <source>
        <strain evidence="7 10">NBRC 105043</strain>
    </source>
</reference>
<dbReference type="RefSeq" id="WP_018801833.1">
    <property type="nucleotide sequence ID" value="NZ_BOQM01000023.1"/>
</dbReference>
<dbReference type="CDD" id="cd17321">
    <property type="entry name" value="MFS_MMR_MDR_like"/>
    <property type="match status" value="1"/>
</dbReference>
<feature type="transmembrane region" description="Helical" evidence="5">
    <location>
        <begin position="62"/>
        <end position="79"/>
    </location>
</feature>
<feature type="transmembrane region" description="Helical" evidence="5">
    <location>
        <begin position="214"/>
        <end position="234"/>
    </location>
</feature>
<dbReference type="Pfam" id="PF07690">
    <property type="entry name" value="MFS_1"/>
    <property type="match status" value="1"/>
</dbReference>
<protein>
    <submittedName>
        <fullName evidence="8">EmrB/QacA subfamily drug resistance transporter</fullName>
    </submittedName>
    <submittedName>
        <fullName evidence="7">MFS transporter</fullName>
    </submittedName>
</protein>
<dbReference type="SUPFAM" id="SSF103473">
    <property type="entry name" value="MFS general substrate transporter"/>
    <property type="match status" value="1"/>
</dbReference>
<evidence type="ECO:0000259" key="6">
    <source>
        <dbReference type="PROSITE" id="PS50850"/>
    </source>
</evidence>
<dbReference type="GO" id="GO:0022857">
    <property type="term" value="F:transmembrane transporter activity"/>
    <property type="evidence" value="ECO:0007669"/>
    <property type="project" value="InterPro"/>
</dbReference>
<feature type="transmembrane region" description="Helical" evidence="5">
    <location>
        <begin position="460"/>
        <end position="483"/>
    </location>
</feature>
<feature type="transmembrane region" description="Helical" evidence="5">
    <location>
        <begin position="23"/>
        <end position="50"/>
    </location>
</feature>
<comment type="caution">
    <text evidence="8">The sequence shown here is derived from an EMBL/GenBank/DDBJ whole genome shotgun (WGS) entry which is preliminary data.</text>
</comment>
<evidence type="ECO:0000313" key="8">
    <source>
        <dbReference type="EMBL" id="TQL35260.1"/>
    </source>
</evidence>
<dbReference type="Proteomes" id="UP000677457">
    <property type="component" value="Unassembled WGS sequence"/>
</dbReference>
<feature type="transmembrane region" description="Helical" evidence="5">
    <location>
        <begin position="180"/>
        <end position="202"/>
    </location>
</feature>
<evidence type="ECO:0000313" key="7">
    <source>
        <dbReference type="EMBL" id="GIM86310.1"/>
    </source>
</evidence>